<dbReference type="EMBL" id="JANEYG010000070">
    <property type="protein sequence ID" value="KAJ8914506.1"/>
    <property type="molecule type" value="Genomic_DNA"/>
</dbReference>
<feature type="non-terminal residue" evidence="2">
    <location>
        <position position="242"/>
    </location>
</feature>
<feature type="region of interest" description="Disordered" evidence="1">
    <location>
        <begin position="128"/>
        <end position="164"/>
    </location>
</feature>
<dbReference type="Proteomes" id="UP001159042">
    <property type="component" value="Unassembled WGS sequence"/>
</dbReference>
<proteinExistence type="predicted"/>
<keyword evidence="3" id="KW-1185">Reference proteome</keyword>
<evidence type="ECO:0000256" key="1">
    <source>
        <dbReference type="SAM" id="MobiDB-lite"/>
    </source>
</evidence>
<reference evidence="2 3" key="1">
    <citation type="journal article" date="2023" name="Insect Mol. Biol.">
        <title>Genome sequencing provides insights into the evolution of gene families encoding plant cell wall-degrading enzymes in longhorned beetles.</title>
        <authorList>
            <person name="Shin N.R."/>
            <person name="Okamura Y."/>
            <person name="Kirsch R."/>
            <person name="Pauchet Y."/>
        </authorList>
    </citation>
    <scope>NUCLEOTIDE SEQUENCE [LARGE SCALE GENOMIC DNA]</scope>
    <source>
        <strain evidence="2">EAD_L_NR</strain>
    </source>
</reference>
<comment type="caution">
    <text evidence="2">The sequence shown here is derived from an EMBL/GenBank/DDBJ whole genome shotgun (WGS) entry which is preliminary data.</text>
</comment>
<organism evidence="2 3">
    <name type="scientific">Exocentrus adspersus</name>
    <dbReference type="NCBI Taxonomy" id="1586481"/>
    <lineage>
        <taxon>Eukaryota</taxon>
        <taxon>Metazoa</taxon>
        <taxon>Ecdysozoa</taxon>
        <taxon>Arthropoda</taxon>
        <taxon>Hexapoda</taxon>
        <taxon>Insecta</taxon>
        <taxon>Pterygota</taxon>
        <taxon>Neoptera</taxon>
        <taxon>Endopterygota</taxon>
        <taxon>Coleoptera</taxon>
        <taxon>Polyphaga</taxon>
        <taxon>Cucujiformia</taxon>
        <taxon>Chrysomeloidea</taxon>
        <taxon>Cerambycidae</taxon>
        <taxon>Lamiinae</taxon>
        <taxon>Acanthocinini</taxon>
        <taxon>Exocentrus</taxon>
    </lineage>
</organism>
<feature type="compositionally biased region" description="Polar residues" evidence="1">
    <location>
        <begin position="134"/>
        <end position="151"/>
    </location>
</feature>
<evidence type="ECO:0000313" key="2">
    <source>
        <dbReference type="EMBL" id="KAJ8914506.1"/>
    </source>
</evidence>
<name>A0AAV8VJJ4_9CUCU</name>
<accession>A0AAV8VJJ4</accession>
<dbReference type="AlphaFoldDB" id="A0AAV8VJJ4"/>
<protein>
    <submittedName>
        <fullName evidence="2">Uncharacterized protein</fullName>
    </submittedName>
</protein>
<gene>
    <name evidence="2" type="ORF">NQ315_002779</name>
</gene>
<sequence>MGTTEMKKWKANKENAVGVMKTDAMGVVTVDAVGVVTADAMGVVTADAMGVVVADAVAYVVICHNTKCAFILKYFHFDKHPPAFTKPFRESFIFVVDKTGLHAPGIIQELVMRKKNRNKRLTQCKGVNKRGESTRTPVSRISTPKSESDQNLPMKHQNVPGTSVNPDVAVGIPSPAKKIKILQNILIKPPRKTQKPPNPLKGKTRIGYYSSEVQQKADSKPECRDGPVFFSVTQHVLQGMVA</sequence>
<evidence type="ECO:0000313" key="3">
    <source>
        <dbReference type="Proteomes" id="UP001159042"/>
    </source>
</evidence>